<reference evidence="1" key="2">
    <citation type="journal article" date="2015" name="Data Brief">
        <title>Shoot transcriptome of the giant reed, Arundo donax.</title>
        <authorList>
            <person name="Barrero R.A."/>
            <person name="Guerrero F.D."/>
            <person name="Moolhuijzen P."/>
            <person name="Goolsby J.A."/>
            <person name="Tidwell J."/>
            <person name="Bellgard S.E."/>
            <person name="Bellgard M.I."/>
        </authorList>
    </citation>
    <scope>NUCLEOTIDE SEQUENCE</scope>
    <source>
        <tissue evidence="1">Shoot tissue taken approximately 20 cm above the soil surface</tissue>
    </source>
</reference>
<name>A0A0A9FGR0_ARUDO</name>
<accession>A0A0A9FGR0</accession>
<dbReference type="EMBL" id="GBRH01190443">
    <property type="protein sequence ID" value="JAE07453.1"/>
    <property type="molecule type" value="Transcribed_RNA"/>
</dbReference>
<protein>
    <submittedName>
        <fullName evidence="1">Uncharacterized protein</fullName>
    </submittedName>
</protein>
<reference evidence="1" key="1">
    <citation type="submission" date="2014-09" db="EMBL/GenBank/DDBJ databases">
        <authorList>
            <person name="Magalhaes I.L.F."/>
            <person name="Oliveira U."/>
            <person name="Santos F.R."/>
            <person name="Vidigal T.H.D.A."/>
            <person name="Brescovit A.D."/>
            <person name="Santos A.J."/>
        </authorList>
    </citation>
    <scope>NUCLEOTIDE SEQUENCE</scope>
    <source>
        <tissue evidence="1">Shoot tissue taken approximately 20 cm above the soil surface</tissue>
    </source>
</reference>
<dbReference type="AlphaFoldDB" id="A0A0A9FGR0"/>
<organism evidence="1">
    <name type="scientific">Arundo donax</name>
    <name type="common">Giant reed</name>
    <name type="synonym">Donax arundinaceus</name>
    <dbReference type="NCBI Taxonomy" id="35708"/>
    <lineage>
        <taxon>Eukaryota</taxon>
        <taxon>Viridiplantae</taxon>
        <taxon>Streptophyta</taxon>
        <taxon>Embryophyta</taxon>
        <taxon>Tracheophyta</taxon>
        <taxon>Spermatophyta</taxon>
        <taxon>Magnoliopsida</taxon>
        <taxon>Liliopsida</taxon>
        <taxon>Poales</taxon>
        <taxon>Poaceae</taxon>
        <taxon>PACMAD clade</taxon>
        <taxon>Arundinoideae</taxon>
        <taxon>Arundineae</taxon>
        <taxon>Arundo</taxon>
    </lineage>
</organism>
<evidence type="ECO:0000313" key="1">
    <source>
        <dbReference type="EMBL" id="JAE07453.1"/>
    </source>
</evidence>
<sequence length="26" mass="3261">MFILPSLNTYYIKKLQHMNQRYSTNR</sequence>
<proteinExistence type="predicted"/>